<dbReference type="RefSeq" id="WP_076813329.1">
    <property type="nucleotide sequence ID" value="NZ_CADIJK010000002.1"/>
</dbReference>
<keyword evidence="1" id="KW-0472">Membrane</keyword>
<sequence>MRLHKTTLALCAVLAISGCVTKKAYDNEARMAAEYAALNQKLSAELSGDRAEITQLQGELKVTMVNEILFPEGGWRLSAKGEQTLAKIAPTLSDLPGKQVVVQGFTDNEPIGPQLRGQFPSNLELSSARADNVAHFLTEKGVPPNSISAQGFGEARPVASNSTPEGRAKNRRVEIVITAAGRP</sequence>
<dbReference type="InterPro" id="IPR036737">
    <property type="entry name" value="OmpA-like_sf"/>
</dbReference>
<feature type="domain" description="OmpA-like" evidence="3">
    <location>
        <begin position="57"/>
        <end position="181"/>
    </location>
</feature>
<dbReference type="KEGG" id="ais:BUW96_05130"/>
<name>A0A6S7F2Q1_9BURK</name>
<dbReference type="PANTHER" id="PTHR30329:SF21">
    <property type="entry name" value="LIPOPROTEIN YIAD-RELATED"/>
    <property type="match status" value="1"/>
</dbReference>
<dbReference type="GeneID" id="92764531"/>
<keyword evidence="5" id="KW-1185">Reference proteome</keyword>
<evidence type="ECO:0000256" key="1">
    <source>
        <dbReference type="PROSITE-ProRule" id="PRU00473"/>
    </source>
</evidence>
<proteinExistence type="predicted"/>
<protein>
    <submittedName>
        <fullName evidence="4">Peptidoglycan-associated lipoprotein</fullName>
    </submittedName>
</protein>
<dbReference type="InterPro" id="IPR006665">
    <property type="entry name" value="OmpA-like"/>
</dbReference>
<dbReference type="AlphaFoldDB" id="A0A6S7F2Q1"/>
<gene>
    <name evidence="4" type="primary">pal_1</name>
    <name evidence="4" type="ORF">LMG6000_00242</name>
</gene>
<evidence type="ECO:0000313" key="5">
    <source>
        <dbReference type="Proteomes" id="UP000494183"/>
    </source>
</evidence>
<dbReference type="Gene3D" id="3.30.1330.60">
    <property type="entry name" value="OmpA-like domain"/>
    <property type="match status" value="1"/>
</dbReference>
<dbReference type="PROSITE" id="PS51257">
    <property type="entry name" value="PROKAR_LIPOPROTEIN"/>
    <property type="match status" value="1"/>
</dbReference>
<reference evidence="4 5" key="1">
    <citation type="submission" date="2020-04" db="EMBL/GenBank/DDBJ databases">
        <authorList>
            <person name="De Canck E."/>
        </authorList>
    </citation>
    <scope>NUCLEOTIDE SEQUENCE [LARGE SCALE GENOMIC DNA]</scope>
    <source>
        <strain evidence="4 5">LMG 6000</strain>
    </source>
</reference>
<dbReference type="Pfam" id="PF00691">
    <property type="entry name" value="OmpA"/>
    <property type="match status" value="1"/>
</dbReference>
<dbReference type="CDD" id="cd07185">
    <property type="entry name" value="OmpA_C-like"/>
    <property type="match status" value="1"/>
</dbReference>
<evidence type="ECO:0000259" key="3">
    <source>
        <dbReference type="PROSITE" id="PS51123"/>
    </source>
</evidence>
<dbReference type="GO" id="GO:0016020">
    <property type="term" value="C:membrane"/>
    <property type="evidence" value="ECO:0007669"/>
    <property type="project" value="UniProtKB-UniRule"/>
</dbReference>
<dbReference type="PROSITE" id="PS51123">
    <property type="entry name" value="OMPA_2"/>
    <property type="match status" value="1"/>
</dbReference>
<dbReference type="PANTHER" id="PTHR30329">
    <property type="entry name" value="STATOR ELEMENT OF FLAGELLAR MOTOR COMPLEX"/>
    <property type="match status" value="1"/>
</dbReference>
<accession>A0A6S7F2Q1</accession>
<dbReference type="EMBL" id="CADILH010000001">
    <property type="protein sequence ID" value="CAB3929190.1"/>
    <property type="molecule type" value="Genomic_DNA"/>
</dbReference>
<dbReference type="Proteomes" id="UP000494183">
    <property type="component" value="Unassembled WGS sequence"/>
</dbReference>
<organism evidence="4 5">
    <name type="scientific">Achromobacter insolitus</name>
    <dbReference type="NCBI Taxonomy" id="217204"/>
    <lineage>
        <taxon>Bacteria</taxon>
        <taxon>Pseudomonadati</taxon>
        <taxon>Pseudomonadota</taxon>
        <taxon>Betaproteobacteria</taxon>
        <taxon>Burkholderiales</taxon>
        <taxon>Alcaligenaceae</taxon>
        <taxon>Achromobacter</taxon>
    </lineage>
</organism>
<dbReference type="InterPro" id="IPR050330">
    <property type="entry name" value="Bact_OuterMem_StrucFunc"/>
</dbReference>
<evidence type="ECO:0000313" key="4">
    <source>
        <dbReference type="EMBL" id="CAB3929190.1"/>
    </source>
</evidence>
<dbReference type="SUPFAM" id="SSF103088">
    <property type="entry name" value="OmpA-like"/>
    <property type="match status" value="1"/>
</dbReference>
<keyword evidence="4" id="KW-0449">Lipoprotein</keyword>
<feature type="region of interest" description="Disordered" evidence="2">
    <location>
        <begin position="145"/>
        <end position="169"/>
    </location>
</feature>
<evidence type="ECO:0000256" key="2">
    <source>
        <dbReference type="SAM" id="MobiDB-lite"/>
    </source>
</evidence>